<dbReference type="InterPro" id="IPR001451">
    <property type="entry name" value="Hexapep"/>
</dbReference>
<dbReference type="Pfam" id="PF00132">
    <property type="entry name" value="Hexapep"/>
    <property type="match status" value="1"/>
</dbReference>
<dbReference type="EMBL" id="AZCV01000007">
    <property type="protein sequence ID" value="KRK37109.1"/>
    <property type="molecule type" value="Genomic_DNA"/>
</dbReference>
<dbReference type="PATRIC" id="fig|1423722.3.peg.1478"/>
<keyword evidence="7" id="KW-1185">Reference proteome</keyword>
<dbReference type="CDD" id="cd03357">
    <property type="entry name" value="LbH_MAT_GAT"/>
    <property type="match status" value="1"/>
</dbReference>
<dbReference type="Gene3D" id="2.160.10.10">
    <property type="entry name" value="Hexapeptide repeat proteins"/>
    <property type="match status" value="1"/>
</dbReference>
<dbReference type="GO" id="GO:0008870">
    <property type="term" value="F:galactoside O-acetyltransferase activity"/>
    <property type="evidence" value="ECO:0007669"/>
    <property type="project" value="TreeGrafter"/>
</dbReference>
<comment type="caution">
    <text evidence="6">The sequence shown here is derived from an EMBL/GenBank/DDBJ whole genome shotgun (WGS) entry which is preliminary data.</text>
</comment>
<protein>
    <recommendedName>
        <fullName evidence="5">Acetyltransferase</fullName>
        <ecNumber evidence="5">2.3.1.-</ecNumber>
    </recommendedName>
</protein>
<organism evidence="6 7">
    <name type="scientific">Amylolactobacillus amylotrophicus DSM 20534</name>
    <dbReference type="NCBI Taxonomy" id="1423722"/>
    <lineage>
        <taxon>Bacteria</taxon>
        <taxon>Bacillati</taxon>
        <taxon>Bacillota</taxon>
        <taxon>Bacilli</taxon>
        <taxon>Lactobacillales</taxon>
        <taxon>Lactobacillaceae</taxon>
        <taxon>Amylolactobacillus</taxon>
    </lineage>
</organism>
<evidence type="ECO:0000256" key="4">
    <source>
        <dbReference type="ARBA" id="ARBA00023315"/>
    </source>
</evidence>
<dbReference type="PANTHER" id="PTHR43017:SF1">
    <property type="entry name" value="ACETYLTRANSFERASE YJL218W-RELATED"/>
    <property type="match status" value="1"/>
</dbReference>
<dbReference type="InterPro" id="IPR011004">
    <property type="entry name" value="Trimer_LpxA-like_sf"/>
</dbReference>
<dbReference type="FunFam" id="2.160.10.10:FF:000025">
    <property type="entry name" value="Hexapeptide-repeat containing-acetyltransferase"/>
    <property type="match status" value="1"/>
</dbReference>
<name>A0A0R1GSZ0_9LACO</name>
<evidence type="ECO:0000256" key="2">
    <source>
        <dbReference type="ARBA" id="ARBA00022679"/>
    </source>
</evidence>
<evidence type="ECO:0000256" key="3">
    <source>
        <dbReference type="ARBA" id="ARBA00022737"/>
    </source>
</evidence>
<sequence>MTNETDDERLYAGKLFKSHQLSAKNRSRRGRALAQQINQLPLEQVEQIVAAERQLIEHSGQDMFIQPPLMVEYGHNITIGDHFYCNFDAIFLDKSTITIGDNVMVGPRVNFLTAGHPVDAKTRNEFYEYAKPIVVGNDVWIGGNVTILPGVTIGSDVVIGAGAVVTKDIPDHVIAVGNPARVLRTITPEEQQRWREEASEYEAEVGR</sequence>
<comment type="similarity">
    <text evidence="1 5">Belongs to the transferase hexapeptide repeat family.</text>
</comment>
<evidence type="ECO:0000313" key="6">
    <source>
        <dbReference type="EMBL" id="KRK37109.1"/>
    </source>
</evidence>
<dbReference type="RefSeq" id="WP_054746207.1">
    <property type="nucleotide sequence ID" value="NZ_AZCV01000007.1"/>
</dbReference>
<dbReference type="PANTHER" id="PTHR43017">
    <property type="entry name" value="GALACTOSIDE O-ACETYLTRANSFERASE"/>
    <property type="match status" value="1"/>
</dbReference>
<accession>A0A0R1GSZ0</accession>
<dbReference type="InterPro" id="IPR039369">
    <property type="entry name" value="LacA-like"/>
</dbReference>
<evidence type="ECO:0000256" key="5">
    <source>
        <dbReference type="RuleBase" id="RU367021"/>
    </source>
</evidence>
<dbReference type="Proteomes" id="UP000050909">
    <property type="component" value="Unassembled WGS sequence"/>
</dbReference>
<reference evidence="6 7" key="1">
    <citation type="journal article" date="2015" name="Genome Announc.">
        <title>Expanding the biotechnology potential of lactobacilli through comparative genomics of 213 strains and associated genera.</title>
        <authorList>
            <person name="Sun Z."/>
            <person name="Harris H.M."/>
            <person name="McCann A."/>
            <person name="Guo C."/>
            <person name="Argimon S."/>
            <person name="Zhang W."/>
            <person name="Yang X."/>
            <person name="Jeffery I.B."/>
            <person name="Cooney J.C."/>
            <person name="Kagawa T.F."/>
            <person name="Liu W."/>
            <person name="Song Y."/>
            <person name="Salvetti E."/>
            <person name="Wrobel A."/>
            <person name="Rasinkangas P."/>
            <person name="Parkhill J."/>
            <person name="Rea M.C."/>
            <person name="O'Sullivan O."/>
            <person name="Ritari J."/>
            <person name="Douillard F.P."/>
            <person name="Paul Ross R."/>
            <person name="Yang R."/>
            <person name="Briner A.E."/>
            <person name="Felis G.E."/>
            <person name="de Vos W.M."/>
            <person name="Barrangou R."/>
            <person name="Klaenhammer T.R."/>
            <person name="Caufield P.W."/>
            <person name="Cui Y."/>
            <person name="Zhang H."/>
            <person name="O'Toole P.W."/>
        </authorList>
    </citation>
    <scope>NUCLEOTIDE SEQUENCE [LARGE SCALE GENOMIC DNA]</scope>
    <source>
        <strain evidence="6 7">DSM 20534</strain>
    </source>
</reference>
<dbReference type="AlphaFoldDB" id="A0A0R1GSZ0"/>
<evidence type="ECO:0000256" key="1">
    <source>
        <dbReference type="ARBA" id="ARBA00007274"/>
    </source>
</evidence>
<evidence type="ECO:0000313" key="7">
    <source>
        <dbReference type="Proteomes" id="UP000050909"/>
    </source>
</evidence>
<keyword evidence="3" id="KW-0677">Repeat</keyword>
<dbReference type="PROSITE" id="PS00101">
    <property type="entry name" value="HEXAPEP_TRANSFERASES"/>
    <property type="match status" value="1"/>
</dbReference>
<keyword evidence="4 5" id="KW-0012">Acyltransferase</keyword>
<dbReference type="EC" id="2.3.1.-" evidence="5"/>
<gene>
    <name evidence="6" type="ORF">FC62_GL001451</name>
</gene>
<proteinExistence type="inferred from homology"/>
<dbReference type="SUPFAM" id="SSF51161">
    <property type="entry name" value="Trimeric LpxA-like enzymes"/>
    <property type="match status" value="1"/>
</dbReference>
<keyword evidence="2 5" id="KW-0808">Transferase</keyword>
<dbReference type="InterPro" id="IPR018357">
    <property type="entry name" value="Hexapep_transf_CS"/>
</dbReference>